<feature type="domain" description="HPt" evidence="15">
    <location>
        <begin position="689"/>
        <end position="796"/>
    </location>
</feature>
<dbReference type="PROSITE" id="PS50109">
    <property type="entry name" value="HIS_KIN"/>
    <property type="match status" value="1"/>
</dbReference>
<dbReference type="SMART" id="SM01231">
    <property type="entry name" value="H-kinase_dim"/>
    <property type="match status" value="1"/>
</dbReference>
<keyword evidence="4 9" id="KW-0597">Phosphoprotein</keyword>
<sequence length="2056" mass="218712">MTAASEFDVGPLTWVKGEIDAALDRAEQALGQYESAEGGDLTQIKFARTHLHQVQGALTIVGLDGVTQFIEAVEGELDDLEQGKRPADAPALALVRRAFQAIRRYLDDLLNGEPNQPLRLLDLYEEVQRARGVDSAGGADLFYPDLSVRPPRRSAPVAPLAPAALTKHLKKQRALFQRGLLAWLRGDRAGLTTMGQALAAIESSQEDVPSARAFWWASQGFLAALAAGSLAAGTDVKSLCARIDLQIRRLIEGSRNFAERLLRDVLYKVAQSDGADPAVAAVQQSYGLTSLLPAQQSAGRPERPPQDGLLRRLREVVVSGEEAWGKFCAGSASALGTFKDQTGALAQGCRGLQQPDLAHLADALAQAAAWVAAQPSRHSEALAMEMATAILLVSQALENFHRLGADFPHQVEVMTARLSACLAGTPPAAGAEVPGLDEMSRQAQEKLLNSQVAKEIQSNLVQIEQVLDSFFRDPSRRDDLASAQALLKQAVGALSMLGQEAAANALRDCAAQVDRFAQDDYQPTEQDFEGVADQLSALGFFVEALPRELAKGTADFTAFTHHLGPQPDTQEADPLPEAAAVMPSVEQELVKQKRETQNLLSALKEQPADPSLRQELKENLESLQKGADLVADKTLGEQAKAALSALEATPPAHGEAVPHLEAAVATLQGPSAAAPAPSAETLALSQASGEELDAELLSIFLEEAQEVLATIGEHIGLLHQQPQNADFLTNIRRGFHTLKGSGRMVGLKDLGETAWAIEQVLNLWLRQEYGVSDPLFALIEKAHALFGDWVHYLESHQGTVPDPTALIGEADRMRLAETPAAPAVEEPEVAPAPVVPEAETSPSLEETVINFGLPPLDDGDEAPAEPALESPLPDLDFSAPEAPLAAEAAAPFAPVPEEVLAKPKLTLTISATLYQIFLDEARGHLVTLQQQFGELETAPAMPTPEPMARAAHTLAGIAATVGLTAINELSHALEKALLRRQQAAQPASLEALETVRLSISSLEDMVAAVAEQQPPVAEPLLIDALESLYPAPIPGEVCVPQEDIPAVIPGLPEPSGDAQDELDDQLLPIFLEEAQDLVQNINTQLEAWRERPDDGDVGHALGRLLHTLKGSARMAGAMALGDLTHALESRVEQAYKSGAVTPEAIDDVQADFDVIAQIVDRLQQGERPDVPAVVPAQADAPAAPAVPGATALEPALEVPASAEELSLAEGLEVSVTGAPVPETEAIDLPEPPALSEAATEPQVSLEELAAEEGTEELPAEEISLPELPDSGDDGVWDESPAPALETPEGDAPVDGDLGVAEATETPAPAQETTLADAGETAGDELPAALGVPEPVAALETESPEEAPVNPEAAAPGIASTEVAPELPAEIPAEQMGNGAAEQAHEQAAEAEPAPAPVPEIPAQEAAPAPAPEPQPGVMGVRPVAPGVVPAMPDLEAETAALKANLRVRADLVDRLVNEAGEISIARSRIEGEMRSLKDSLLDLTENVIRLRRQVREVEIQAETQIQARQAQATEHQADFDPLELDRFTHFQELTRMMAESVNDVATVQQNLLKNLDEANAAIVAQARLNRELQQELMSVRMVPFASQAERLQRLVRQTARELGKKVSLDIQGGQVELDRGVLDKMVAPLEHMLRNAVAHGVEAPEVRTGLGKPEAGAVLLKAAQQGNEIILSLSDDGAGLDLDKIRAKAESMGLLSPGETVDNARLADFIFTPGFSTAGVVTQVAGRGVGMDVVRTEVSNLGGRVELQSEAGKGLTFRIYLPLTLAITQALIVRVGSQRYAVPSALIEQVQEISASSLETVRQAGEAVWMGNHYPYYFLPHLLGDKGAQPEPRRLSWVLYLRSGSQRTAVQVDELDGNQEIVVKNVGPQLARVVGIAGATVLGDGQVLLILNPVALAVSRATATPAPAVGVAPTPAPGAAAPVPEAESVTATLPTVMVVDDSLTVRKITSRLLTREGFHVVTAKDGVDALEKMIDTLPDVLLVDIEMPRMDGFDLTRNVRADARLKAIPIIMITSRTADKHRNYAFEIGVNNYLGKPYREDELLELVRGYTGVKPV</sequence>
<dbReference type="PANTHER" id="PTHR43395:SF8">
    <property type="entry name" value="HISTIDINE KINASE"/>
    <property type="match status" value="1"/>
</dbReference>
<evidence type="ECO:0000256" key="3">
    <source>
        <dbReference type="ARBA" id="ARBA00021495"/>
    </source>
</evidence>
<evidence type="ECO:0000256" key="10">
    <source>
        <dbReference type="SAM" id="Coils"/>
    </source>
</evidence>
<organism evidence="16 17">
    <name type="scientific">Azospira inquinata</name>
    <dbReference type="NCBI Taxonomy" id="2785627"/>
    <lineage>
        <taxon>Bacteria</taxon>
        <taxon>Pseudomonadati</taxon>
        <taxon>Pseudomonadota</taxon>
        <taxon>Betaproteobacteria</taxon>
        <taxon>Rhodocyclales</taxon>
        <taxon>Rhodocyclaceae</taxon>
        <taxon>Azospira</taxon>
    </lineage>
</organism>
<feature type="region of interest" description="Disordered" evidence="11">
    <location>
        <begin position="1375"/>
        <end position="1418"/>
    </location>
</feature>
<evidence type="ECO:0000313" key="16">
    <source>
        <dbReference type="EMBL" id="QWT50120.1"/>
    </source>
</evidence>
<keyword evidence="10" id="KW-0175">Coiled coil</keyword>
<feature type="modified residue" description="Phosphohistidine" evidence="8">
    <location>
        <position position="1106"/>
    </location>
</feature>
<evidence type="ECO:0000256" key="5">
    <source>
        <dbReference type="ARBA" id="ARBA00022679"/>
    </source>
</evidence>
<dbReference type="Pfam" id="PF00072">
    <property type="entry name" value="Response_reg"/>
    <property type="match status" value="1"/>
</dbReference>
<dbReference type="EC" id="2.7.13.3" evidence="2"/>
<dbReference type="CDD" id="cd00088">
    <property type="entry name" value="HPT"/>
    <property type="match status" value="2"/>
</dbReference>
<feature type="modified residue" description="4-aspartylphosphate" evidence="9">
    <location>
        <position position="1984"/>
    </location>
</feature>
<dbReference type="Pfam" id="PF01584">
    <property type="entry name" value="CheW"/>
    <property type="match status" value="1"/>
</dbReference>
<feature type="domain" description="HPt" evidence="15">
    <location>
        <begin position="906"/>
        <end position="1009"/>
    </location>
</feature>
<reference evidence="16" key="1">
    <citation type="submission" date="2020-11" db="EMBL/GenBank/DDBJ databases">
        <title>Azospira inquinata sp. nov.</title>
        <authorList>
            <person name="Moe W.M."/>
            <person name="Mikes M.C."/>
        </authorList>
    </citation>
    <scope>NUCLEOTIDE SEQUENCE</scope>
    <source>
        <strain evidence="16">Azo-3</strain>
    </source>
</reference>
<dbReference type="SMART" id="SM00448">
    <property type="entry name" value="REC"/>
    <property type="match status" value="1"/>
</dbReference>
<feature type="domain" description="CheW-like" evidence="14">
    <location>
        <begin position="1767"/>
        <end position="1902"/>
    </location>
</feature>
<evidence type="ECO:0000256" key="9">
    <source>
        <dbReference type="PROSITE-ProRule" id="PRU00169"/>
    </source>
</evidence>
<feature type="region of interest" description="Disordered" evidence="11">
    <location>
        <begin position="1222"/>
        <end position="1298"/>
    </location>
</feature>
<feature type="compositionally biased region" description="Low complexity" evidence="11">
    <location>
        <begin position="820"/>
        <end position="840"/>
    </location>
</feature>
<name>A0A975SQI9_9RHOO</name>
<feature type="compositionally biased region" description="Acidic residues" evidence="11">
    <location>
        <begin position="1248"/>
        <end position="1259"/>
    </location>
</feature>
<accession>A0A975SQI9</accession>
<feature type="coiled-coil region" evidence="10">
    <location>
        <begin position="1466"/>
        <end position="1500"/>
    </location>
</feature>
<dbReference type="GO" id="GO:0006935">
    <property type="term" value="P:chemotaxis"/>
    <property type="evidence" value="ECO:0007669"/>
    <property type="project" value="InterPro"/>
</dbReference>
<evidence type="ECO:0000259" key="14">
    <source>
        <dbReference type="PROSITE" id="PS50851"/>
    </source>
</evidence>
<dbReference type="FunFam" id="3.30.565.10:FF:000016">
    <property type="entry name" value="Chemotaxis protein CheA, putative"/>
    <property type="match status" value="1"/>
</dbReference>
<feature type="modified residue" description="Phosphohistidine" evidence="8">
    <location>
        <position position="736"/>
    </location>
</feature>
<keyword evidence="17" id="KW-1185">Reference proteome</keyword>
<dbReference type="SMART" id="SM00387">
    <property type="entry name" value="HATPase_c"/>
    <property type="match status" value="1"/>
</dbReference>
<dbReference type="KEGG" id="aiq:Azoinq_05860"/>
<dbReference type="InterPro" id="IPR004105">
    <property type="entry name" value="CheA-like_dim"/>
</dbReference>
<evidence type="ECO:0000313" key="17">
    <source>
        <dbReference type="Proteomes" id="UP000683428"/>
    </source>
</evidence>
<dbReference type="InterPro" id="IPR001789">
    <property type="entry name" value="Sig_transdc_resp-reg_receiver"/>
</dbReference>
<dbReference type="Pfam" id="PF02518">
    <property type="entry name" value="HATPase_c"/>
    <property type="match status" value="1"/>
</dbReference>
<protein>
    <recommendedName>
        <fullName evidence="3">Chemotaxis protein CheA</fullName>
        <ecNumber evidence="2">2.7.13.3</ecNumber>
    </recommendedName>
</protein>
<dbReference type="InterPro" id="IPR005467">
    <property type="entry name" value="His_kinase_dom"/>
</dbReference>
<keyword evidence="6" id="KW-0418">Kinase</keyword>
<dbReference type="Pfam" id="PF01627">
    <property type="entry name" value="Hpt"/>
    <property type="match status" value="3"/>
</dbReference>
<feature type="region of interest" description="Disordered" evidence="11">
    <location>
        <begin position="820"/>
        <end position="843"/>
    </location>
</feature>
<comment type="catalytic activity">
    <reaction evidence="1">
        <text>ATP + protein L-histidine = ADP + protein N-phospho-L-histidine.</text>
        <dbReference type="EC" id="2.7.13.3"/>
    </reaction>
</comment>
<feature type="modified residue" description="Phosphohistidine" evidence="8">
    <location>
        <position position="952"/>
    </location>
</feature>
<evidence type="ECO:0000259" key="12">
    <source>
        <dbReference type="PROSITE" id="PS50109"/>
    </source>
</evidence>
<evidence type="ECO:0000259" key="15">
    <source>
        <dbReference type="PROSITE" id="PS50894"/>
    </source>
</evidence>
<dbReference type="InterPro" id="IPR051315">
    <property type="entry name" value="Bact_Chemotaxis_CheA"/>
</dbReference>
<dbReference type="PANTHER" id="PTHR43395">
    <property type="entry name" value="SENSOR HISTIDINE KINASE CHEA"/>
    <property type="match status" value="1"/>
</dbReference>
<dbReference type="SMART" id="SM00260">
    <property type="entry name" value="CheW"/>
    <property type="match status" value="1"/>
</dbReference>
<proteinExistence type="predicted"/>
<dbReference type="PROSITE" id="PS50851">
    <property type="entry name" value="CHEW"/>
    <property type="match status" value="1"/>
</dbReference>
<dbReference type="GO" id="GO:0000155">
    <property type="term" value="F:phosphorelay sensor kinase activity"/>
    <property type="evidence" value="ECO:0007669"/>
    <property type="project" value="InterPro"/>
</dbReference>
<feature type="domain" description="Histidine kinase" evidence="12">
    <location>
        <begin position="1567"/>
        <end position="1765"/>
    </location>
</feature>
<evidence type="ECO:0000256" key="8">
    <source>
        <dbReference type="PROSITE-ProRule" id="PRU00110"/>
    </source>
</evidence>
<dbReference type="Pfam" id="PF26379">
    <property type="entry name" value="FimL_2nd"/>
    <property type="match status" value="1"/>
</dbReference>
<evidence type="ECO:0000256" key="7">
    <source>
        <dbReference type="ARBA" id="ARBA00035100"/>
    </source>
</evidence>
<evidence type="ECO:0000259" key="13">
    <source>
        <dbReference type="PROSITE" id="PS50110"/>
    </source>
</evidence>
<dbReference type="InterPro" id="IPR058661">
    <property type="entry name" value="FimL_2nd"/>
</dbReference>
<dbReference type="RefSeq" id="WP_216131104.1">
    <property type="nucleotide sequence ID" value="NZ_CP064782.1"/>
</dbReference>
<evidence type="ECO:0000256" key="2">
    <source>
        <dbReference type="ARBA" id="ARBA00012438"/>
    </source>
</evidence>
<dbReference type="InterPro" id="IPR002545">
    <property type="entry name" value="CheW-lke_dom"/>
</dbReference>
<evidence type="ECO:0000256" key="1">
    <source>
        <dbReference type="ARBA" id="ARBA00000085"/>
    </source>
</evidence>
<feature type="domain" description="Response regulatory" evidence="13">
    <location>
        <begin position="1935"/>
        <end position="2051"/>
    </location>
</feature>
<keyword evidence="5" id="KW-0808">Transferase</keyword>
<evidence type="ECO:0000256" key="11">
    <source>
        <dbReference type="SAM" id="MobiDB-lite"/>
    </source>
</evidence>
<dbReference type="PROSITE" id="PS50110">
    <property type="entry name" value="RESPONSE_REGULATORY"/>
    <property type="match status" value="1"/>
</dbReference>
<evidence type="ECO:0000256" key="6">
    <source>
        <dbReference type="ARBA" id="ARBA00022777"/>
    </source>
</evidence>
<comment type="function">
    <text evidence="7">Involved in the transmission of sensory signals from the chemoreceptors to the flagellar motors. CheA is autophosphorylated; it can transfer its phosphate group to either CheB or CheY.</text>
</comment>
<feature type="coiled-coil region" evidence="10">
    <location>
        <begin position="586"/>
        <end position="633"/>
    </location>
</feature>
<gene>
    <name evidence="16" type="ORF">Azoinq_05860</name>
</gene>
<dbReference type="PROSITE" id="PS50894">
    <property type="entry name" value="HPT"/>
    <property type="match status" value="3"/>
</dbReference>
<dbReference type="GO" id="GO:0005737">
    <property type="term" value="C:cytoplasm"/>
    <property type="evidence" value="ECO:0007669"/>
    <property type="project" value="InterPro"/>
</dbReference>
<dbReference type="Proteomes" id="UP000683428">
    <property type="component" value="Chromosome"/>
</dbReference>
<dbReference type="SMART" id="SM00073">
    <property type="entry name" value="HPT"/>
    <property type="match status" value="3"/>
</dbReference>
<dbReference type="InterPro" id="IPR008207">
    <property type="entry name" value="Sig_transdc_His_kin_Hpt_dom"/>
</dbReference>
<dbReference type="InterPro" id="IPR003594">
    <property type="entry name" value="HATPase_dom"/>
</dbReference>
<dbReference type="EMBL" id="CP064782">
    <property type="protein sequence ID" value="QWT50120.1"/>
    <property type="molecule type" value="Genomic_DNA"/>
</dbReference>
<evidence type="ECO:0000256" key="4">
    <source>
        <dbReference type="ARBA" id="ARBA00022553"/>
    </source>
</evidence>
<feature type="domain" description="HPt" evidence="15">
    <location>
        <begin position="1059"/>
        <end position="1162"/>
    </location>
</feature>